<evidence type="ECO:0000313" key="2">
    <source>
        <dbReference type="EMBL" id="MDF8333492.1"/>
    </source>
</evidence>
<dbReference type="SUPFAM" id="SSF53167">
    <property type="entry name" value="Purine and uridine phosphorylases"/>
    <property type="match status" value="1"/>
</dbReference>
<dbReference type="Gene3D" id="3.40.50.1580">
    <property type="entry name" value="Nucleoside phosphorylase domain"/>
    <property type="match status" value="1"/>
</dbReference>
<dbReference type="InterPro" id="IPR000845">
    <property type="entry name" value="Nucleoside_phosphorylase_d"/>
</dbReference>
<dbReference type="EC" id="3.2.2.16" evidence="2"/>
<comment type="caution">
    <text evidence="2">The sequence shown here is derived from an EMBL/GenBank/DDBJ whole genome shotgun (WGS) entry which is preliminary data.</text>
</comment>
<dbReference type="Proteomes" id="UP001222770">
    <property type="component" value="Unassembled WGS sequence"/>
</dbReference>
<dbReference type="Pfam" id="PF01048">
    <property type="entry name" value="PNP_UDP_1"/>
    <property type="match status" value="1"/>
</dbReference>
<dbReference type="RefSeq" id="WP_277277257.1">
    <property type="nucleotide sequence ID" value="NZ_JAROCY010000008.1"/>
</dbReference>
<name>A0ABT6CI52_9SPHN</name>
<accession>A0ABT6CI52</accession>
<dbReference type="EMBL" id="JAROCY010000008">
    <property type="protein sequence ID" value="MDF8333492.1"/>
    <property type="molecule type" value="Genomic_DNA"/>
</dbReference>
<keyword evidence="3" id="KW-1185">Reference proteome</keyword>
<keyword evidence="2" id="KW-0378">Hydrolase</keyword>
<feature type="domain" description="Nucleoside phosphorylase" evidence="1">
    <location>
        <begin position="138"/>
        <end position="179"/>
    </location>
</feature>
<dbReference type="NCBIfam" id="TIGR01705">
    <property type="entry name" value="MTA_SAH-nuc-hyp"/>
    <property type="match status" value="1"/>
</dbReference>
<dbReference type="EC" id="3.2.2.9" evidence="2"/>
<evidence type="ECO:0000259" key="1">
    <source>
        <dbReference type="Pfam" id="PF01048"/>
    </source>
</evidence>
<evidence type="ECO:0000313" key="3">
    <source>
        <dbReference type="Proteomes" id="UP001222770"/>
    </source>
</evidence>
<proteinExistence type="predicted"/>
<dbReference type="InterPro" id="IPR035994">
    <property type="entry name" value="Nucleoside_phosphorylase_sf"/>
</dbReference>
<protein>
    <submittedName>
        <fullName evidence="2">5'-methylthioadenosine/S-adenosylhomocysteine nucleosidase</fullName>
        <ecNumber evidence="2">3.2.2.16</ecNumber>
        <ecNumber evidence="2">3.2.2.9</ecNumber>
    </submittedName>
</protein>
<dbReference type="GO" id="GO:0008782">
    <property type="term" value="F:adenosylhomocysteine nucleosidase activity"/>
    <property type="evidence" value="ECO:0007669"/>
    <property type="project" value="UniProtKB-EC"/>
</dbReference>
<reference evidence="2 3" key="1">
    <citation type="submission" date="2023-03" db="EMBL/GenBank/DDBJ databases">
        <title>Novosphingobium cyanobacteriorum sp. nov., isolated from a eutrophic reservoir during the Microcystis bloom period.</title>
        <authorList>
            <person name="Kang M."/>
            <person name="Le V."/>
            <person name="Ko S.-R."/>
            <person name="Lee S.-A."/>
            <person name="Ahn C.-Y."/>
        </authorList>
    </citation>
    <scope>NUCLEOTIDE SEQUENCE [LARGE SCALE GENOMIC DNA]</scope>
    <source>
        <strain evidence="2 3">HBC54</strain>
    </source>
</reference>
<gene>
    <name evidence="2" type="ORF">POM99_09795</name>
</gene>
<sequence length="206" mass="21698">MQIPPLAPLGRKRALFVMAAEPEYGANLRARFTPLMVGVGPVEAALHTGMALARLEARGERPDLVVSVGSAGSRKCPLGEVFQISAVSWRDIDASALGFPKGLVPFLDEPHELPLETPLALPAVTLSTGGNVVSGDAWHGIAADMADMETYAVARACRHVGVPLVGLRGVSDGPGELTGAHDWRRLLDHLDGKLAEAVDMLAAHYG</sequence>
<organism evidence="2 3">
    <name type="scientific">Novosphingobium cyanobacteriorum</name>
    <dbReference type="NCBI Taxonomy" id="3024215"/>
    <lineage>
        <taxon>Bacteria</taxon>
        <taxon>Pseudomonadati</taxon>
        <taxon>Pseudomonadota</taxon>
        <taxon>Alphaproteobacteria</taxon>
        <taxon>Sphingomonadales</taxon>
        <taxon>Sphingomonadaceae</taxon>
        <taxon>Novosphingobium</taxon>
    </lineage>
</organism>
<dbReference type="GO" id="GO:0008930">
    <property type="term" value="F:methylthioadenosine nucleosidase activity"/>
    <property type="evidence" value="ECO:0007669"/>
    <property type="project" value="UniProtKB-EC"/>
</dbReference>
<keyword evidence="2" id="KW-0326">Glycosidase</keyword>
<dbReference type="InterPro" id="IPR010050">
    <property type="entry name" value="MTA_SAH_nuc_hyp"/>
</dbReference>